<dbReference type="RefSeq" id="XP_001705828.1">
    <property type="nucleotide sequence ID" value="XM_001705776.1"/>
</dbReference>
<reference evidence="1 2" key="1">
    <citation type="journal article" date="2007" name="Science">
        <title>Genomic minimalism in the early diverging intestinal parasite Giardia lamblia.</title>
        <authorList>
            <person name="Morrison H.G."/>
            <person name="McArthur A.G."/>
            <person name="Gillin F.D."/>
            <person name="Aley S.B."/>
            <person name="Adam R.D."/>
            <person name="Olsen G.J."/>
            <person name="Best A.A."/>
            <person name="Cande W.Z."/>
            <person name="Chen F."/>
            <person name="Cipriano M.J."/>
            <person name="Davids B.J."/>
            <person name="Dawson S.C."/>
            <person name="Elmendorf H.G."/>
            <person name="Hehl A.B."/>
            <person name="Holder M.E."/>
            <person name="Huse S.M."/>
            <person name="Kim U.U."/>
            <person name="Lasek-Nesselquist E."/>
            <person name="Manning G."/>
            <person name="Nigam A."/>
            <person name="Nixon J.E."/>
            <person name="Palm D."/>
            <person name="Passamaneck N.E."/>
            <person name="Prabhu A."/>
            <person name="Reich C.I."/>
            <person name="Reiner D.S."/>
            <person name="Samuelson J."/>
            <person name="Svard S.G."/>
            <person name="Sogin M.L."/>
        </authorList>
    </citation>
    <scope>NUCLEOTIDE SEQUENCE [LARGE SCALE GENOMIC DNA]</scope>
    <source>
        <strain evidence="1 2">WB C6</strain>
    </source>
</reference>
<dbReference type="Gene3D" id="2.10.220.10">
    <property type="entry name" value="Hormone Receptor, Insulin-like Growth Factor Receptor 1, Chain A, domain 2"/>
    <property type="match status" value="2"/>
</dbReference>
<dbReference type="SUPFAM" id="SSF57184">
    <property type="entry name" value="Growth factor receptor domain"/>
    <property type="match status" value="2"/>
</dbReference>
<sequence>MSRSLSVLLLVCLLAEFFSEEAPIYRNGFGYFCEGKIPNCLPNSCILGVTSRFLCTECESGYVPIDGKCVLAGDSKATRSGCAKSQTGGWCTKCGDDHFVFYGGCYNLSQDWTKFICERAEKGICVECAKTNETQPSVAFTNPSTSTPERCISCGDTVGFGGYSGIYGCLVCNSSRIKQEVVPNCYQCSDHKNTCSYDYRCKHITEGASNGLCGYCPETHIWSFYACYARDTPISNSICLPENIMEMSGQSLCSRCTNPSEIPLNGLCLSITGFEDICVKDPESGRCTSCKNEGNRQYFLFYGGCYLFKDVSDQIESQICQAVKENVCTACNSSTKEVFTKNNGCWRCGDSANGGIEGCQRCEMKDSSLQCLECRDLYLSLDKRSCLASCPKGQKGVQESSSSVHSCACDDESYLKDGKCVGCAVENCAECDESSCKKCKYGYTLSDSQCVATKCKDPNCDTCEDRDVCTKCTDGNSLDPHGLCVKDCLGSAGYYKATVGGVSRCVACTLGNCAVCESESKCKACRDGLYVEGSGGCKPCSSECATCSGPASGDCTSCPAKRRLQYSDGAKGSCVPQCVQDSSCAECGLTVGGTSYCSRCVKSTEYPNNGACTSSSSRAAGIACANVAAGRCVVCSSNSFRLNGGCYTSTLLPGKTVCTKASDGWCDSTVAGYGITYNGTLLTCPTNCAMCSGGACSACNSGFYLEKGACKACSKGCATCPHGEACFDCLAGYYFSESTCKACHKAISKCSLCVVPEGAVKPICLEYDNTSKKSALSSSAISGIAIGVVLVVGGVAAVLVWFFVFRKKAGVPLLYKQSIVASTH</sequence>
<dbReference type="SMART" id="SM00181">
    <property type="entry name" value="EGF"/>
    <property type="match status" value="7"/>
</dbReference>
<dbReference type="InterPro" id="IPR052798">
    <property type="entry name" value="Giardia_VSA"/>
</dbReference>
<organism evidence="1 2">
    <name type="scientific">Giardia intestinalis (strain ATCC 50803 / WB clone C6)</name>
    <name type="common">Giardia lamblia</name>
    <dbReference type="NCBI Taxonomy" id="184922"/>
    <lineage>
        <taxon>Eukaryota</taxon>
        <taxon>Metamonada</taxon>
        <taxon>Diplomonadida</taxon>
        <taxon>Hexamitidae</taxon>
        <taxon>Giardiinae</taxon>
        <taxon>Giardia</taxon>
    </lineage>
</organism>
<accession>A8BNZ3</accession>
<dbReference type="InterPro" id="IPR000742">
    <property type="entry name" value="EGF"/>
</dbReference>
<evidence type="ECO:0000313" key="1">
    <source>
        <dbReference type="EMBL" id="KAE8304656.1"/>
    </source>
</evidence>
<dbReference type="VEuPathDB" id="GiardiaDB:GL50803_113297"/>
<evidence type="ECO:0000313" key="2">
    <source>
        <dbReference type="Proteomes" id="UP000001548"/>
    </source>
</evidence>
<proteinExistence type="predicted"/>
<protein>
    <submittedName>
        <fullName evidence="1">High cysteine membrane protein VSP-like</fullName>
    </submittedName>
</protein>
<dbReference type="InterPro" id="IPR005127">
    <property type="entry name" value="Giardia_VSP"/>
</dbReference>
<dbReference type="InterPro" id="IPR006212">
    <property type="entry name" value="Furin_repeat"/>
</dbReference>
<dbReference type="PANTHER" id="PTHR23275:SF100">
    <property type="entry name" value="EGF-LIKE DOMAIN-CONTAINING PROTEIN"/>
    <property type="match status" value="1"/>
</dbReference>
<dbReference type="InterPro" id="IPR009030">
    <property type="entry name" value="Growth_fac_rcpt_cys_sf"/>
</dbReference>
<gene>
    <name evidence="1" type="ORF">GL50803_00113297</name>
</gene>
<name>A8BNZ3_GIAIC</name>
<dbReference type="AlphaFoldDB" id="A8BNZ3"/>
<dbReference type="OMA" id="CAKTNET"/>
<dbReference type="KEGG" id="gla:GL50803_00113297"/>
<dbReference type="GeneID" id="5698713"/>
<dbReference type="HOGENOM" id="CLU_022643_2_0_1"/>
<dbReference type="Pfam" id="PF03302">
    <property type="entry name" value="VSP"/>
    <property type="match status" value="1"/>
</dbReference>
<dbReference type="Proteomes" id="UP000001548">
    <property type="component" value="Unassembled WGS sequence"/>
</dbReference>
<dbReference type="EMBL" id="AACB03000001">
    <property type="protein sequence ID" value="KAE8304656.1"/>
    <property type="molecule type" value="Genomic_DNA"/>
</dbReference>
<keyword evidence="2" id="KW-1185">Reference proteome</keyword>
<comment type="caution">
    <text evidence="1">The sequence shown here is derived from an EMBL/GenBank/DDBJ whole genome shotgun (WGS) entry which is preliminary data.</text>
</comment>
<dbReference type="CDD" id="cd00064">
    <property type="entry name" value="FU"/>
    <property type="match status" value="1"/>
</dbReference>
<dbReference type="PANTHER" id="PTHR23275">
    <property type="entry name" value="CABRIOLET.-RELATED"/>
    <property type="match status" value="1"/>
</dbReference>
<dbReference type="SMART" id="SM00261">
    <property type="entry name" value="FU"/>
    <property type="match status" value="5"/>
</dbReference>